<dbReference type="PROSITE" id="PS51257">
    <property type="entry name" value="PROKAR_LIPOPROTEIN"/>
    <property type="match status" value="1"/>
</dbReference>
<protein>
    <recommendedName>
        <fullName evidence="5">Lipoprotein</fullName>
    </recommendedName>
</protein>
<keyword evidence="2" id="KW-0732">Signal</keyword>
<gene>
    <name evidence="3" type="ORF">FE633_40450</name>
</gene>
<evidence type="ECO:0008006" key="5">
    <source>
        <dbReference type="Google" id="ProtNLM"/>
    </source>
</evidence>
<sequence length="179" mass="19132">MRMHAAAVVGLTALLVASAAGCSSSDKQPAANASSAADSRATSTTQATQPRKYVAMAVDGELHAMLAFQVHPEGGQVIGKYTIVSFDGQGKELRDETDFNGRGSDSTFEFNGLTDYGAVTGTLSEDRTRLTLDRDFGVQTMQWTIVSSADVFESAVKEYAKRFESCSKKQEVEPCADVT</sequence>
<feature type="region of interest" description="Disordered" evidence="1">
    <location>
        <begin position="23"/>
        <end position="49"/>
    </location>
</feature>
<dbReference type="AlphaFoldDB" id="A0A5R9FJ59"/>
<dbReference type="RefSeq" id="WP_212747334.1">
    <property type="nucleotide sequence ID" value="NZ_VBZC01000073.1"/>
</dbReference>
<name>A0A5R9FJ59_9ACTN</name>
<evidence type="ECO:0000313" key="4">
    <source>
        <dbReference type="Proteomes" id="UP000305906"/>
    </source>
</evidence>
<evidence type="ECO:0000256" key="1">
    <source>
        <dbReference type="SAM" id="MobiDB-lite"/>
    </source>
</evidence>
<keyword evidence="4" id="KW-1185">Reference proteome</keyword>
<dbReference type="EMBL" id="VBZC01000073">
    <property type="protein sequence ID" value="TLS40614.1"/>
    <property type="molecule type" value="Genomic_DNA"/>
</dbReference>
<evidence type="ECO:0000313" key="3">
    <source>
        <dbReference type="EMBL" id="TLS40614.1"/>
    </source>
</evidence>
<accession>A0A5R9FJ59</accession>
<organism evidence="3 4">
    <name type="scientific">Streptomyces montanus</name>
    <dbReference type="NCBI Taxonomy" id="2580423"/>
    <lineage>
        <taxon>Bacteria</taxon>
        <taxon>Bacillati</taxon>
        <taxon>Actinomycetota</taxon>
        <taxon>Actinomycetes</taxon>
        <taxon>Kitasatosporales</taxon>
        <taxon>Streptomycetaceae</taxon>
        <taxon>Streptomyces</taxon>
    </lineage>
</organism>
<comment type="caution">
    <text evidence="3">The sequence shown here is derived from an EMBL/GenBank/DDBJ whole genome shotgun (WGS) entry which is preliminary data.</text>
</comment>
<feature type="chain" id="PRO_5039170821" description="Lipoprotein" evidence="2">
    <location>
        <begin position="20"/>
        <end position="179"/>
    </location>
</feature>
<feature type="signal peptide" evidence="2">
    <location>
        <begin position="1"/>
        <end position="19"/>
    </location>
</feature>
<reference evidence="3 4" key="1">
    <citation type="submission" date="2019-05" db="EMBL/GenBank/DDBJ databases">
        <title>Streptomyces sp. NEAU-C151, a novel actinomycete isolated from soil.</title>
        <authorList>
            <person name="Han L."/>
            <person name="Jiang H."/>
        </authorList>
    </citation>
    <scope>NUCLEOTIDE SEQUENCE [LARGE SCALE GENOMIC DNA]</scope>
    <source>
        <strain evidence="3 4">NEAU-C151</strain>
    </source>
</reference>
<proteinExistence type="predicted"/>
<feature type="compositionally biased region" description="Low complexity" evidence="1">
    <location>
        <begin position="30"/>
        <end position="48"/>
    </location>
</feature>
<dbReference type="Proteomes" id="UP000305906">
    <property type="component" value="Unassembled WGS sequence"/>
</dbReference>
<evidence type="ECO:0000256" key="2">
    <source>
        <dbReference type="SAM" id="SignalP"/>
    </source>
</evidence>